<name>A0ABY6MMV6_9BURK</name>
<dbReference type="PRINTS" id="PR00300">
    <property type="entry name" value="CLPPROTEASEA"/>
</dbReference>
<accession>A0ABY6MMV6</accession>
<dbReference type="InterPro" id="IPR041546">
    <property type="entry name" value="ClpA/ClpB_AAA_lid"/>
</dbReference>
<evidence type="ECO:0000256" key="3">
    <source>
        <dbReference type="ARBA" id="ARBA00022741"/>
    </source>
</evidence>
<comment type="function">
    <text evidence="6">Part of a stress-induced multi-chaperone system, it is involved in the recovery of the cell from heat-induced damage, in cooperation with DnaK, DnaJ and GrpE. Acts before DnaK, in the processing of protein aggregates. Protein binding stimulates the ATPase activity; ATP hydrolysis unfolds the denatured protein aggregates, which probably helps expose new hydrophobic binding sites on the surface of ClpB-bound aggregates, contributing to the solubilization and refolding of denatured protein aggregates by DnaK.</text>
</comment>
<evidence type="ECO:0000256" key="1">
    <source>
        <dbReference type="ARBA" id="ARBA00008675"/>
    </source>
</evidence>
<dbReference type="GO" id="GO:0006508">
    <property type="term" value="P:proteolysis"/>
    <property type="evidence" value="ECO:0007669"/>
    <property type="project" value="UniProtKB-KW"/>
</dbReference>
<evidence type="ECO:0000256" key="9">
    <source>
        <dbReference type="SAM" id="MobiDB-lite"/>
    </source>
</evidence>
<dbReference type="PANTHER" id="PTHR11638">
    <property type="entry name" value="ATP-DEPENDENT CLP PROTEASE"/>
    <property type="match status" value="1"/>
</dbReference>
<dbReference type="NCBIfam" id="TIGR02639">
    <property type="entry name" value="ClpA"/>
    <property type="match status" value="1"/>
</dbReference>
<dbReference type="SUPFAM" id="SSF81923">
    <property type="entry name" value="Double Clp-N motif"/>
    <property type="match status" value="1"/>
</dbReference>
<feature type="domain" description="Clp R" evidence="10">
    <location>
        <begin position="1"/>
        <end position="146"/>
    </location>
</feature>
<dbReference type="InterPro" id="IPR003593">
    <property type="entry name" value="AAA+_ATPase"/>
</dbReference>
<keyword evidence="2 7" id="KW-0677">Repeat</keyword>
<dbReference type="Pfam" id="PF10431">
    <property type="entry name" value="ClpB_D2-small"/>
    <property type="match status" value="1"/>
</dbReference>
<keyword evidence="11" id="KW-0645">Protease</keyword>
<evidence type="ECO:0000313" key="11">
    <source>
        <dbReference type="EMBL" id="UZD53837.1"/>
    </source>
</evidence>
<dbReference type="Gene3D" id="3.40.50.300">
    <property type="entry name" value="P-loop containing nucleotide triphosphate hydrolases"/>
    <property type="match status" value="2"/>
</dbReference>
<dbReference type="InterPro" id="IPR027417">
    <property type="entry name" value="P-loop_NTPase"/>
</dbReference>
<keyword evidence="4 8" id="KW-0067">ATP-binding</keyword>
<feature type="region of interest" description="Disordered" evidence="9">
    <location>
        <begin position="143"/>
        <end position="174"/>
    </location>
</feature>
<dbReference type="Pfam" id="PF07724">
    <property type="entry name" value="AAA_2"/>
    <property type="match status" value="1"/>
</dbReference>
<dbReference type="PANTHER" id="PTHR11638:SF111">
    <property type="entry name" value="ATP-DEPENDENT CLP PROTEASE ATP-BINDING SUBUNIT CLPA"/>
    <property type="match status" value="1"/>
</dbReference>
<dbReference type="PROSITE" id="PS00870">
    <property type="entry name" value="CLPAB_1"/>
    <property type="match status" value="1"/>
</dbReference>
<keyword evidence="3 8" id="KW-0547">Nucleotide-binding</keyword>
<dbReference type="SMART" id="SM01086">
    <property type="entry name" value="ClpB_D2-small"/>
    <property type="match status" value="1"/>
</dbReference>
<comment type="similarity">
    <text evidence="1 8">Belongs to the ClpA/ClpB family.</text>
</comment>
<dbReference type="InterPro" id="IPR019489">
    <property type="entry name" value="Clp_ATPase_C"/>
</dbReference>
<dbReference type="PROSITE" id="PS51903">
    <property type="entry name" value="CLP_R"/>
    <property type="match status" value="1"/>
</dbReference>
<dbReference type="InterPro" id="IPR050130">
    <property type="entry name" value="ClpA_ClpB"/>
</dbReference>
<proteinExistence type="inferred from homology"/>
<protein>
    <submittedName>
        <fullName evidence="11">ATP-dependent Clp protease ATP-binding subunit ClpA</fullName>
    </submittedName>
</protein>
<dbReference type="Gene3D" id="1.10.8.60">
    <property type="match status" value="2"/>
</dbReference>
<organism evidence="11 12">
    <name type="scientific">Caldimonas aquatica</name>
    <dbReference type="NCBI Taxonomy" id="376175"/>
    <lineage>
        <taxon>Bacteria</taxon>
        <taxon>Pseudomonadati</taxon>
        <taxon>Pseudomonadota</taxon>
        <taxon>Betaproteobacteria</taxon>
        <taxon>Burkholderiales</taxon>
        <taxon>Sphaerotilaceae</taxon>
        <taxon>Caldimonas</taxon>
    </lineage>
</organism>
<evidence type="ECO:0000256" key="2">
    <source>
        <dbReference type="ARBA" id="ARBA00022737"/>
    </source>
</evidence>
<dbReference type="GO" id="GO:0008233">
    <property type="term" value="F:peptidase activity"/>
    <property type="evidence" value="ECO:0007669"/>
    <property type="project" value="UniProtKB-KW"/>
</dbReference>
<dbReference type="Pfam" id="PF00004">
    <property type="entry name" value="AAA"/>
    <property type="match status" value="1"/>
</dbReference>
<sequence>MIAQELEVSLHMAFVEARQQRHEFITVEHLLLALLDNPSAAEVLRACSASIDDLRKSLTQFIKENTPTVGGTDEVDTQPTLGFQRVIQRAIMHVQSTGSGKKEVTGANVLVAIFGEKDSHAVYYLHQQGVTRLDVVNYIAHGIRKSDPPEPAKPAEGSGQEVEKEEGEGKGSPLEQFTQNLNQLAREGKIDPLIGREQEVERVIQVLCRRRKNNPLLVGEAGVGKTAIAEGLAWRITEGDVPEVLSDSVVYALDMGALLAGTKYRGDFEQRLKGVLKALKDQPNAILFIDEIHTLIGAGAASGGTLDASNLLKPALSSGTLKCIGATTFNEYRGIFEKDAALSRRFQKIDVVEPSVEQTVEILKGLKSRFEDHHNVKYALNALQAAAELSAKYINDRHLPDKAIDVIDEAGAAQRILPKSKQKKTITRAEVEEIVAKIARIPPASVSNDDRSKLKNLDRDLKSVVFGQDEAIDALAAAIKMARSGLGKPDKPIGSFLFSGPTGVGKTEVAKQLAYILGIELIRFDMSEYMERHAVSRLIGAPPGYVGFDQGGLLTEAVTKKPHAVLLLDEIEKAHPDVFNVLLQVMDHGTLTDNNGRKADFRNVIIIMTTNAGAETMQKSTIGFTSKREQGDEMADIKRLFTPEFRNRLDAIVNFRALDEEVILRVVDKFLLQLESQLAEKRVEVTFTDALRKYLAKKGFDPLMGARPMQRLIQDTIRRALADELLFGRLVDGGRLSVDLDDKEQVVLDIQPNKRSDRPKEAATTE</sequence>
<dbReference type="Pfam" id="PF02861">
    <property type="entry name" value="Clp_N"/>
    <property type="match status" value="1"/>
</dbReference>
<evidence type="ECO:0000259" key="10">
    <source>
        <dbReference type="PROSITE" id="PS51903"/>
    </source>
</evidence>
<dbReference type="RefSeq" id="WP_264891420.1">
    <property type="nucleotide sequence ID" value="NZ_CP110257.1"/>
</dbReference>
<gene>
    <name evidence="11" type="primary">clpA</name>
    <name evidence="11" type="ORF">OMP39_09030</name>
</gene>
<evidence type="ECO:0000313" key="12">
    <source>
        <dbReference type="Proteomes" id="UP001163266"/>
    </source>
</evidence>
<dbReference type="Pfam" id="PF17871">
    <property type="entry name" value="AAA_lid_9"/>
    <property type="match status" value="1"/>
</dbReference>
<dbReference type="Gene3D" id="1.10.1780.10">
    <property type="entry name" value="Clp, N-terminal domain"/>
    <property type="match status" value="1"/>
</dbReference>
<reference evidence="11" key="1">
    <citation type="submission" date="2022-10" db="EMBL/GenBank/DDBJ databases">
        <title>Complete genome sequence of Schlegelella aquatica LMG 23380.</title>
        <authorList>
            <person name="Musilova J."/>
            <person name="Kourilova X."/>
            <person name="Bezdicek M."/>
            <person name="Hermankova K."/>
            <person name="Obruca S."/>
            <person name="Sedlar K."/>
        </authorList>
    </citation>
    <scope>NUCLEOTIDE SEQUENCE</scope>
    <source>
        <strain evidence="11">LMG 23380</strain>
    </source>
</reference>
<dbReference type="InterPro" id="IPR018368">
    <property type="entry name" value="ClpA/B_CS1"/>
</dbReference>
<evidence type="ECO:0000256" key="4">
    <source>
        <dbReference type="ARBA" id="ARBA00022840"/>
    </source>
</evidence>
<dbReference type="CDD" id="cd00009">
    <property type="entry name" value="AAA"/>
    <property type="match status" value="1"/>
</dbReference>
<dbReference type="InterPro" id="IPR001270">
    <property type="entry name" value="ClpA/B"/>
</dbReference>
<keyword evidence="11" id="KW-0378">Hydrolase</keyword>
<evidence type="ECO:0000256" key="7">
    <source>
        <dbReference type="PROSITE-ProRule" id="PRU01251"/>
    </source>
</evidence>
<dbReference type="InterPro" id="IPR003959">
    <property type="entry name" value="ATPase_AAA_core"/>
</dbReference>
<dbReference type="SMART" id="SM00382">
    <property type="entry name" value="AAA"/>
    <property type="match status" value="2"/>
</dbReference>
<evidence type="ECO:0000256" key="8">
    <source>
        <dbReference type="RuleBase" id="RU004432"/>
    </source>
</evidence>
<dbReference type="InterPro" id="IPR028299">
    <property type="entry name" value="ClpA/B_CS2"/>
</dbReference>
<dbReference type="InterPro" id="IPR036628">
    <property type="entry name" value="Clp_N_dom_sf"/>
</dbReference>
<dbReference type="InterPro" id="IPR004176">
    <property type="entry name" value="Clp_R_N"/>
</dbReference>
<evidence type="ECO:0000256" key="5">
    <source>
        <dbReference type="ARBA" id="ARBA00023186"/>
    </source>
</evidence>
<dbReference type="SUPFAM" id="SSF52540">
    <property type="entry name" value="P-loop containing nucleoside triphosphate hydrolases"/>
    <property type="match status" value="2"/>
</dbReference>
<dbReference type="Proteomes" id="UP001163266">
    <property type="component" value="Chromosome"/>
</dbReference>
<dbReference type="CDD" id="cd19499">
    <property type="entry name" value="RecA-like_ClpB_Hsp104-like"/>
    <property type="match status" value="1"/>
</dbReference>
<evidence type="ECO:0000256" key="6">
    <source>
        <dbReference type="ARBA" id="ARBA00025613"/>
    </source>
</evidence>
<keyword evidence="12" id="KW-1185">Reference proteome</keyword>
<dbReference type="GO" id="GO:0005524">
    <property type="term" value="F:ATP binding"/>
    <property type="evidence" value="ECO:0007669"/>
    <property type="project" value="UniProtKB-KW"/>
</dbReference>
<keyword evidence="5 8" id="KW-0143">Chaperone</keyword>
<dbReference type="EMBL" id="CP110257">
    <property type="protein sequence ID" value="UZD53837.1"/>
    <property type="molecule type" value="Genomic_DNA"/>
</dbReference>
<dbReference type="PROSITE" id="PS00871">
    <property type="entry name" value="CLPAB_2"/>
    <property type="match status" value="1"/>
</dbReference>
<dbReference type="InterPro" id="IPR013461">
    <property type="entry name" value="ClpA"/>
</dbReference>